<dbReference type="CDD" id="cd00037">
    <property type="entry name" value="CLECT"/>
    <property type="match status" value="3"/>
</dbReference>
<evidence type="ECO:0000256" key="2">
    <source>
        <dbReference type="SAM" id="SignalP"/>
    </source>
</evidence>
<dbReference type="SUPFAM" id="SSF56436">
    <property type="entry name" value="C-type lectin-like"/>
    <property type="match status" value="3"/>
</dbReference>
<keyword evidence="5" id="KW-1185">Reference proteome</keyword>
<dbReference type="InterPro" id="IPR018378">
    <property type="entry name" value="C-type_lectin_CS"/>
</dbReference>
<organism evidence="4 5">
    <name type="scientific">Diabrotica balteata</name>
    <name type="common">Banded cucumber beetle</name>
    <dbReference type="NCBI Taxonomy" id="107213"/>
    <lineage>
        <taxon>Eukaryota</taxon>
        <taxon>Metazoa</taxon>
        <taxon>Ecdysozoa</taxon>
        <taxon>Arthropoda</taxon>
        <taxon>Hexapoda</taxon>
        <taxon>Insecta</taxon>
        <taxon>Pterygota</taxon>
        <taxon>Neoptera</taxon>
        <taxon>Endopterygota</taxon>
        <taxon>Coleoptera</taxon>
        <taxon>Polyphaga</taxon>
        <taxon>Cucujiformia</taxon>
        <taxon>Chrysomeloidea</taxon>
        <taxon>Chrysomelidae</taxon>
        <taxon>Galerucinae</taxon>
        <taxon>Diabroticina</taxon>
        <taxon>Diabroticites</taxon>
        <taxon>Diabrotica</taxon>
    </lineage>
</organism>
<dbReference type="InterPro" id="IPR016187">
    <property type="entry name" value="CTDL_fold"/>
</dbReference>
<protein>
    <recommendedName>
        <fullName evidence="3">C-type lectin domain-containing protein</fullName>
    </recommendedName>
</protein>
<dbReference type="EMBL" id="OU898282">
    <property type="protein sequence ID" value="CAG9838542.1"/>
    <property type="molecule type" value="Genomic_DNA"/>
</dbReference>
<dbReference type="InterPro" id="IPR001304">
    <property type="entry name" value="C-type_lectin-like"/>
</dbReference>
<dbReference type="InterPro" id="IPR050111">
    <property type="entry name" value="C-type_lectin/snaclec_domain"/>
</dbReference>
<feature type="domain" description="C-type lectin" evidence="3">
    <location>
        <begin position="396"/>
        <end position="511"/>
    </location>
</feature>
<dbReference type="PROSITE" id="PS50041">
    <property type="entry name" value="C_TYPE_LECTIN_2"/>
    <property type="match status" value="3"/>
</dbReference>
<feature type="chain" id="PRO_5040402386" description="C-type lectin domain-containing protein" evidence="2">
    <location>
        <begin position="19"/>
        <end position="601"/>
    </location>
</feature>
<dbReference type="PROSITE" id="PS00615">
    <property type="entry name" value="C_TYPE_LECTIN_1"/>
    <property type="match status" value="1"/>
</dbReference>
<feature type="signal peptide" evidence="2">
    <location>
        <begin position="1"/>
        <end position="18"/>
    </location>
</feature>
<dbReference type="OrthoDB" id="7357196at2759"/>
<evidence type="ECO:0000256" key="1">
    <source>
        <dbReference type="ARBA" id="ARBA00023157"/>
    </source>
</evidence>
<feature type="domain" description="C-type lectin" evidence="3">
    <location>
        <begin position="194"/>
        <end position="313"/>
    </location>
</feature>
<keyword evidence="2" id="KW-0732">Signal</keyword>
<dbReference type="Pfam" id="PF00059">
    <property type="entry name" value="Lectin_C"/>
    <property type="match status" value="3"/>
</dbReference>
<proteinExistence type="predicted"/>
<reference evidence="4" key="1">
    <citation type="submission" date="2022-01" db="EMBL/GenBank/DDBJ databases">
        <authorList>
            <person name="King R."/>
        </authorList>
    </citation>
    <scope>NUCLEOTIDE SEQUENCE</scope>
</reference>
<keyword evidence="1" id="KW-1015">Disulfide bond</keyword>
<evidence type="ECO:0000259" key="3">
    <source>
        <dbReference type="PROSITE" id="PS50041"/>
    </source>
</evidence>
<dbReference type="SMART" id="SM00034">
    <property type="entry name" value="CLECT"/>
    <property type="match status" value="3"/>
</dbReference>
<dbReference type="InterPro" id="IPR016186">
    <property type="entry name" value="C-type_lectin-like/link_sf"/>
</dbReference>
<dbReference type="AlphaFoldDB" id="A0A9N9TC41"/>
<feature type="domain" description="C-type lectin" evidence="3">
    <location>
        <begin position="40"/>
        <end position="160"/>
    </location>
</feature>
<dbReference type="Gene3D" id="3.10.100.10">
    <property type="entry name" value="Mannose-Binding Protein A, subunit A"/>
    <property type="match status" value="3"/>
</dbReference>
<dbReference type="Proteomes" id="UP001153709">
    <property type="component" value="Chromosome 7"/>
</dbReference>
<evidence type="ECO:0000313" key="5">
    <source>
        <dbReference type="Proteomes" id="UP001153709"/>
    </source>
</evidence>
<sequence>MLSRGVLLLFAIAAYVQGTPVQKGWLKGGADVPNVPLVKHGNKAYFLGVNYKANFQEALQFCDVLYMKLLTIDSEEENDAIKKIILDNRSTGTEYWTSAANFLDNRNFVWMSTGKTVEHTKWENGEPSYNGEKCVQLWEKNNDILWNDRDCNTKLNFICQRENHEAVPAVASAVVPPAAVGKPSYSPNINMLSFNGKNYYFSRDYKGRFTEAAFYCRMLHMSLVTINSAEENQAIEKYIRDNNLGSRWWIAGTRLLDDTWTWFTNGQPIEYTKWDKNQPDNINEKCINLQHTNENGLFWNDINCNEQFPFICEKVTGENVQRVKRDAFNEEEDPDADEFVNAVYAAIVEDDGGEQTQVATVATTEEDDDELEPVTDEEWQAAMEDTPPGFLTYTYNAGKKYHIELEMLGTQKQAQVFCEYHGLQLLAIENDQETESTKKVLEDVGEDGPFWISGRRPLSDWRWLRINRPIIYQKLEPNETLFVDDRTCLTILLNGIWRLEKCEKVRPFICENQEKAVPGGHVPKDDVVGNVGKDNDKKEVAPSAAPVYKKNCLVKPIVNVYINNNLVSSGVSLARGADEGHKNQGTYSVNVNNSLRPCGNK</sequence>
<dbReference type="PANTHER" id="PTHR22803">
    <property type="entry name" value="MANNOSE, PHOSPHOLIPASE, LECTIN RECEPTOR RELATED"/>
    <property type="match status" value="1"/>
</dbReference>
<accession>A0A9N9TC41</accession>
<name>A0A9N9TC41_DIABA</name>
<gene>
    <name evidence="4" type="ORF">DIABBA_LOCUS11422</name>
</gene>
<evidence type="ECO:0000313" key="4">
    <source>
        <dbReference type="EMBL" id="CAG9838542.1"/>
    </source>
</evidence>